<feature type="domain" description="TonB-dependent receptor plug" evidence="15">
    <location>
        <begin position="112"/>
        <end position="219"/>
    </location>
</feature>
<dbReference type="AlphaFoldDB" id="A0A1B8TYD6"/>
<gene>
    <name evidence="16" type="ORF">LPB3_07040</name>
</gene>
<keyword evidence="4" id="KW-0410">Iron transport</keyword>
<proteinExistence type="inferred from homology"/>
<feature type="signal peptide" evidence="13">
    <location>
        <begin position="1"/>
        <end position="20"/>
    </location>
</feature>
<keyword evidence="9 11" id="KW-0472">Membrane</keyword>
<evidence type="ECO:0000313" key="17">
    <source>
        <dbReference type="Proteomes" id="UP000092584"/>
    </source>
</evidence>
<evidence type="ECO:0000256" key="6">
    <source>
        <dbReference type="ARBA" id="ARBA00023004"/>
    </source>
</evidence>
<dbReference type="PANTHER" id="PTHR32552:SF81">
    <property type="entry name" value="TONB-DEPENDENT OUTER MEMBRANE RECEPTOR"/>
    <property type="match status" value="1"/>
</dbReference>
<evidence type="ECO:0000256" key="7">
    <source>
        <dbReference type="ARBA" id="ARBA00023065"/>
    </source>
</evidence>
<dbReference type="GO" id="GO:0006826">
    <property type="term" value="P:iron ion transport"/>
    <property type="evidence" value="ECO:0007669"/>
    <property type="project" value="UniProtKB-KW"/>
</dbReference>
<dbReference type="PROSITE" id="PS52016">
    <property type="entry name" value="TONB_DEPENDENT_REC_3"/>
    <property type="match status" value="1"/>
</dbReference>
<dbReference type="InterPro" id="IPR039426">
    <property type="entry name" value="TonB-dep_rcpt-like"/>
</dbReference>
<evidence type="ECO:0000256" key="11">
    <source>
        <dbReference type="PROSITE-ProRule" id="PRU01360"/>
    </source>
</evidence>
<protein>
    <submittedName>
        <fullName evidence="16">TonB-dependent receptor</fullName>
    </submittedName>
</protein>
<dbReference type="InterPro" id="IPR012910">
    <property type="entry name" value="Plug_dom"/>
</dbReference>
<feature type="domain" description="TonB-dependent receptor-like beta-barrel" evidence="14">
    <location>
        <begin position="278"/>
        <end position="722"/>
    </location>
</feature>
<evidence type="ECO:0000256" key="9">
    <source>
        <dbReference type="ARBA" id="ARBA00023136"/>
    </source>
</evidence>
<dbReference type="KEGG" id="pob:LPB03_05455"/>
<keyword evidence="5 11" id="KW-0812">Transmembrane</keyword>
<evidence type="ECO:0000256" key="3">
    <source>
        <dbReference type="ARBA" id="ARBA00022452"/>
    </source>
</evidence>
<evidence type="ECO:0000256" key="1">
    <source>
        <dbReference type="ARBA" id="ARBA00004571"/>
    </source>
</evidence>
<dbReference type="InterPro" id="IPR036942">
    <property type="entry name" value="Beta-barrel_TonB_sf"/>
</dbReference>
<evidence type="ECO:0000259" key="14">
    <source>
        <dbReference type="Pfam" id="PF00593"/>
    </source>
</evidence>
<comment type="caution">
    <text evidence="16">The sequence shown here is derived from an EMBL/GenBank/DDBJ whole genome shotgun (WGS) entry which is preliminary data.</text>
</comment>
<keyword evidence="7" id="KW-0406">Ion transport</keyword>
<dbReference type="Proteomes" id="UP000092584">
    <property type="component" value="Unassembled WGS sequence"/>
</dbReference>
<dbReference type="Pfam" id="PF00593">
    <property type="entry name" value="TonB_dep_Rec_b-barrel"/>
    <property type="match status" value="1"/>
</dbReference>
<reference evidence="17" key="1">
    <citation type="submission" date="2016-02" db="EMBL/GenBank/DDBJ databases">
        <authorList>
            <person name="Shin S.-K."/>
            <person name="Yi H."/>
            <person name="Kim E."/>
        </authorList>
    </citation>
    <scope>NUCLEOTIDE SEQUENCE [LARGE SCALE GENOMIC DNA]</scope>
    <source>
        <strain evidence="17">LPB0003</strain>
    </source>
</reference>
<sequence length="764" mass="85740">MTKNINVFIFFLCFSFFGFAQNNFTGKIVNLENGFELENVQIINLKTKDTIFSNGKGFFKVDVFGVYTFQKLGFVDKEINISDASFRIVQLENSAFVLNEIIINSNHLPRKLKKATTTIQVVNTKDIERSNTTDFAPILNRVPGIFMQSGSLNTNRITIRGIGSRNLFGTSKIRAYFKDIPLTNGSGETTIEDFELASIASFEIEKGATSSSYGAGLGGTILLKPQSSYFQDSNIATEFSIGDFGLVKGIVNLNLGFKNNSVRALFSDTKSDGFRNNNEYNRQTFTINSNHYINQKNELTVLASYVDLKAFIPSSINEDDFRNNPAKAAFTWQQSKGFEDANRGILGVTWTYKINDNLEQVTSVFTSFRDALEPRPFNVLQENSFAVGARSRVVGTKKVFNKNMNFTFGGEVFKDTYKVKTFENLYQNFPEGNGSVSGKELSNFKENRTYYNLFLETDYEISSKTTFSVGLNLNQTSYTLEDNFMVSQNDPDQSGDFNFNAILSPKVGLSHVVADNISVFSSISHGFSPISLAETLLPDGQINTDLKPETGWNFEMGSRGSFLENKLNYAISLYRLHIKNLVVSKRTAQDEFIGINAGATKHDGLEMSLDYSIFKNKTVSIHPFLSYTLNNFKFEEFIDGENNFSGNELTGVPKQILNVGFDVTSKVGFYGNINYQFVDKMPITDSNSLYSDAYNITNFKVGYSKNINSDLNFNLFFGLNNIFDEKYASQILINATGFGGVAPRYYYPGNPINYFSGVRLNYNL</sequence>
<dbReference type="EMBL" id="LSFM01000022">
    <property type="protein sequence ID" value="OBY64620.1"/>
    <property type="molecule type" value="Genomic_DNA"/>
</dbReference>
<evidence type="ECO:0000259" key="15">
    <source>
        <dbReference type="Pfam" id="PF07715"/>
    </source>
</evidence>
<dbReference type="Gene3D" id="2.170.130.10">
    <property type="entry name" value="TonB-dependent receptor, plug domain"/>
    <property type="match status" value="1"/>
</dbReference>
<keyword evidence="6" id="KW-0408">Iron</keyword>
<keyword evidence="17" id="KW-1185">Reference proteome</keyword>
<evidence type="ECO:0000313" key="16">
    <source>
        <dbReference type="EMBL" id="OBY64620.1"/>
    </source>
</evidence>
<dbReference type="GO" id="GO:0009279">
    <property type="term" value="C:cell outer membrane"/>
    <property type="evidence" value="ECO:0007669"/>
    <property type="project" value="UniProtKB-SubCell"/>
</dbReference>
<keyword evidence="10 11" id="KW-0998">Cell outer membrane</keyword>
<evidence type="ECO:0000256" key="8">
    <source>
        <dbReference type="ARBA" id="ARBA00023077"/>
    </source>
</evidence>
<comment type="subcellular location">
    <subcellularLocation>
        <location evidence="1 11">Cell outer membrane</location>
        <topology evidence="1 11">Multi-pass membrane protein</topology>
    </subcellularLocation>
</comment>
<organism evidence="16 17">
    <name type="scientific">Polaribacter vadi</name>
    <dbReference type="NCBI Taxonomy" id="1774273"/>
    <lineage>
        <taxon>Bacteria</taxon>
        <taxon>Pseudomonadati</taxon>
        <taxon>Bacteroidota</taxon>
        <taxon>Flavobacteriia</taxon>
        <taxon>Flavobacteriales</taxon>
        <taxon>Flavobacteriaceae</taxon>
    </lineage>
</organism>
<keyword evidence="2 11" id="KW-0813">Transport</keyword>
<keyword evidence="16" id="KW-0675">Receptor</keyword>
<dbReference type="InterPro" id="IPR000531">
    <property type="entry name" value="Beta-barrel_TonB"/>
</dbReference>
<accession>A0A1B8TYD6</accession>
<evidence type="ECO:0000256" key="10">
    <source>
        <dbReference type="ARBA" id="ARBA00023237"/>
    </source>
</evidence>
<evidence type="ECO:0000256" key="4">
    <source>
        <dbReference type="ARBA" id="ARBA00022496"/>
    </source>
</evidence>
<feature type="chain" id="PRO_5008615742" evidence="13">
    <location>
        <begin position="21"/>
        <end position="764"/>
    </location>
</feature>
<dbReference type="RefSeq" id="WP_065319369.1">
    <property type="nucleotide sequence ID" value="NZ_CP017477.1"/>
</dbReference>
<dbReference type="SUPFAM" id="SSF56935">
    <property type="entry name" value="Porins"/>
    <property type="match status" value="1"/>
</dbReference>
<dbReference type="InterPro" id="IPR037066">
    <property type="entry name" value="Plug_dom_sf"/>
</dbReference>
<evidence type="ECO:0000256" key="5">
    <source>
        <dbReference type="ARBA" id="ARBA00022692"/>
    </source>
</evidence>
<keyword evidence="13" id="KW-0732">Signal</keyword>
<keyword evidence="3 11" id="KW-1134">Transmembrane beta strand</keyword>
<keyword evidence="8 12" id="KW-0798">TonB box</keyword>
<evidence type="ECO:0000256" key="12">
    <source>
        <dbReference type="RuleBase" id="RU003357"/>
    </source>
</evidence>
<dbReference type="OrthoDB" id="9782587at2"/>
<evidence type="ECO:0000256" key="2">
    <source>
        <dbReference type="ARBA" id="ARBA00022448"/>
    </source>
</evidence>
<dbReference type="Pfam" id="PF07715">
    <property type="entry name" value="Plug"/>
    <property type="match status" value="1"/>
</dbReference>
<name>A0A1B8TYD6_9FLAO</name>
<dbReference type="Gene3D" id="2.40.170.20">
    <property type="entry name" value="TonB-dependent receptor, beta-barrel domain"/>
    <property type="match status" value="1"/>
</dbReference>
<evidence type="ECO:0000256" key="13">
    <source>
        <dbReference type="SAM" id="SignalP"/>
    </source>
</evidence>
<dbReference type="PANTHER" id="PTHR32552">
    <property type="entry name" value="FERRICHROME IRON RECEPTOR-RELATED"/>
    <property type="match status" value="1"/>
</dbReference>
<comment type="similarity">
    <text evidence="11 12">Belongs to the TonB-dependent receptor family.</text>
</comment>
<dbReference type="STRING" id="1774273.LPB03_05455"/>